<comment type="similarity">
    <text evidence="1">Belongs to the UPF0213 family.</text>
</comment>
<dbReference type="PANTHER" id="PTHR34477">
    <property type="entry name" value="UPF0213 PROTEIN YHBQ"/>
    <property type="match status" value="1"/>
</dbReference>
<organism evidence="3 4">
    <name type="scientific">Candidatus Abzuiibacterium crystallinum</name>
    <dbReference type="NCBI Taxonomy" id="1974748"/>
    <lineage>
        <taxon>Bacteria</taxon>
        <taxon>Pseudomonadati</taxon>
        <taxon>Candidatus Omnitrophota</taxon>
        <taxon>Candidatus Abzuiibacterium</taxon>
    </lineage>
</organism>
<dbReference type="SMART" id="SM00465">
    <property type="entry name" value="GIYc"/>
    <property type="match status" value="1"/>
</dbReference>
<gene>
    <name evidence="3" type="ORF">COV74_03595</name>
</gene>
<reference evidence="3 4" key="1">
    <citation type="submission" date="2017-09" db="EMBL/GenBank/DDBJ databases">
        <title>Depth-based differentiation of microbial function through sediment-hosted aquifers and enrichment of novel symbionts in the deep terrestrial subsurface.</title>
        <authorList>
            <person name="Probst A.J."/>
            <person name="Ladd B."/>
            <person name="Jarett J.K."/>
            <person name="Geller-Mcgrath D.E."/>
            <person name="Sieber C.M."/>
            <person name="Emerson J.B."/>
            <person name="Anantharaman K."/>
            <person name="Thomas B.C."/>
            <person name="Malmstrom R."/>
            <person name="Stieglmeier M."/>
            <person name="Klingl A."/>
            <person name="Woyke T."/>
            <person name="Ryan C.M."/>
            <person name="Banfield J.F."/>
        </authorList>
    </citation>
    <scope>NUCLEOTIDE SEQUENCE [LARGE SCALE GENOMIC DNA]</scope>
    <source>
        <strain evidence="3">CG11_big_fil_rev_8_21_14_0_20_45_26</strain>
    </source>
</reference>
<dbReference type="PANTHER" id="PTHR34477:SF1">
    <property type="entry name" value="UPF0213 PROTEIN YHBQ"/>
    <property type="match status" value="1"/>
</dbReference>
<protein>
    <recommendedName>
        <fullName evidence="2">GIY-YIG domain-containing protein</fullName>
    </recommendedName>
</protein>
<name>A0A2H0LQP2_9BACT</name>
<dbReference type="Gene3D" id="3.40.1440.10">
    <property type="entry name" value="GIY-YIG endonuclease"/>
    <property type="match status" value="1"/>
</dbReference>
<dbReference type="PROSITE" id="PS50164">
    <property type="entry name" value="GIY_YIG"/>
    <property type="match status" value="1"/>
</dbReference>
<dbReference type="AlphaFoldDB" id="A0A2H0LQP2"/>
<evidence type="ECO:0000313" key="3">
    <source>
        <dbReference type="EMBL" id="PIQ86732.1"/>
    </source>
</evidence>
<proteinExistence type="inferred from homology"/>
<evidence type="ECO:0000256" key="1">
    <source>
        <dbReference type="ARBA" id="ARBA00007435"/>
    </source>
</evidence>
<dbReference type="InterPro" id="IPR000305">
    <property type="entry name" value="GIY-YIG_endonuc"/>
</dbReference>
<dbReference type="InterPro" id="IPR050190">
    <property type="entry name" value="UPF0213_domain"/>
</dbReference>
<sequence>MRSVYILKCSDGSFYVGTTNNLNRRFKEHCTRSGSVHTRKQISVELVYHETFKIESQALEREHQLKGWSRNKKLALINFNKAELVELSRSRD</sequence>
<dbReference type="Pfam" id="PF01541">
    <property type="entry name" value="GIY-YIG"/>
    <property type="match status" value="1"/>
</dbReference>
<evidence type="ECO:0000313" key="4">
    <source>
        <dbReference type="Proteomes" id="UP000230859"/>
    </source>
</evidence>
<dbReference type="SUPFAM" id="SSF82771">
    <property type="entry name" value="GIY-YIG endonuclease"/>
    <property type="match status" value="1"/>
</dbReference>
<dbReference type="Proteomes" id="UP000230859">
    <property type="component" value="Unassembled WGS sequence"/>
</dbReference>
<comment type="caution">
    <text evidence="3">The sequence shown here is derived from an EMBL/GenBank/DDBJ whole genome shotgun (WGS) entry which is preliminary data.</text>
</comment>
<evidence type="ECO:0000259" key="2">
    <source>
        <dbReference type="PROSITE" id="PS50164"/>
    </source>
</evidence>
<accession>A0A2H0LQP2</accession>
<dbReference type="EMBL" id="PCVY01000035">
    <property type="protein sequence ID" value="PIQ86732.1"/>
    <property type="molecule type" value="Genomic_DNA"/>
</dbReference>
<dbReference type="CDD" id="cd10456">
    <property type="entry name" value="GIY-YIG_UPF0213"/>
    <property type="match status" value="1"/>
</dbReference>
<feature type="domain" description="GIY-YIG" evidence="2">
    <location>
        <begin position="1"/>
        <end position="75"/>
    </location>
</feature>
<dbReference type="InterPro" id="IPR035901">
    <property type="entry name" value="GIY-YIG_endonuc_sf"/>
</dbReference>